<feature type="domain" description="Tail knob protein gp9 C-terminal" evidence="2">
    <location>
        <begin position="582"/>
        <end position="735"/>
    </location>
</feature>
<name>A0A8S5NLC4_9CAUD</name>
<sequence>MLRDINPNVEATFNWAQWTPNTSLKLCNVPWDSSYRDLARFESPQKQQEWFDRRPGIDRVHGVMHMFGQPVRVELPFNEASNYNYVVVYNDYPDLEAPRYWYYFINHVDYINAYTTQLTVQLDVWQSFQHVLRFGSCYVVRGHIGIANENQMTDYGRSYLALPEGLDTGSEMVTVNQQYKSLISMDGKNLNYGVIVVSTVDLSADAGSQEKPSLTTAGGSLFENMANGAEILYFKDIQSIQVFMGVGSTFSWITQGIVNMYMIPSLDDDFLKQSGYVVDKLFGKTLPSELNNRIYRFPQSATNAPSRYEDIITINDFRDNFNIPERYKNLKKLKCYPYSTVECTCLNGTNITYKPENIQSDNLVIREVHNYAPNGARLNFYPVGYNKAGASEIAPLDKNNGLPIDSGEMLDAAFGISNFPQFVIVNNGAQLAMANSAYTRSYSQQSANWTYQKAQMGISQSLAATAMQNQYNTQANKLAIGNRNANNAIQATSLNTSLDNTTYINNQRADLAQLNNVVNGVVGVAGNAASGNVGGAVSALGGAVMNGVNTEANRSINNTAAQLSTANSLSTNAATTSQANTYGSQTTALSNQLAQNMADMNADYAQRSAFGDYQNTIAGINAQVQQMQLTPPTTSGAIGGDGFNLANGIVGVLVRFKTCAPSALRSVGEYMLRYGYFIQRFITPPQSLECMTKFTYWQMQECYVRGDLPEQYRQTIKGVFESGATIWTNPDDIGVTDWADNDPLPGISF</sequence>
<evidence type="ECO:0000259" key="2">
    <source>
        <dbReference type="Pfam" id="PF20934"/>
    </source>
</evidence>
<organism evidence="3">
    <name type="scientific">Podoviridae sp. ct7gc4</name>
    <dbReference type="NCBI Taxonomy" id="2826542"/>
    <lineage>
        <taxon>Viruses</taxon>
        <taxon>Duplodnaviria</taxon>
        <taxon>Heunggongvirae</taxon>
        <taxon>Uroviricota</taxon>
        <taxon>Caudoviricetes</taxon>
    </lineage>
</organism>
<dbReference type="EMBL" id="BK015185">
    <property type="protein sequence ID" value="DAD94883.1"/>
    <property type="molecule type" value="Genomic_DNA"/>
</dbReference>
<feature type="domain" description="Tail knob protein gp9 N-terminal" evidence="1">
    <location>
        <begin position="26"/>
        <end position="129"/>
    </location>
</feature>
<accession>A0A8S5NLC4</accession>
<reference evidence="3" key="1">
    <citation type="journal article" date="2021" name="Proc. Natl. Acad. Sci. U.S.A.">
        <title>A Catalog of Tens of Thousands of Viruses from Human Metagenomes Reveals Hidden Associations with Chronic Diseases.</title>
        <authorList>
            <person name="Tisza M.J."/>
            <person name="Buck C.B."/>
        </authorList>
    </citation>
    <scope>NUCLEOTIDE SEQUENCE</scope>
    <source>
        <strain evidence="3">Ct7gc4</strain>
    </source>
</reference>
<dbReference type="Pfam" id="PF16838">
    <property type="entry name" value="Caud_tail_N"/>
    <property type="match status" value="1"/>
</dbReference>
<evidence type="ECO:0000313" key="3">
    <source>
        <dbReference type="EMBL" id="DAD94883.1"/>
    </source>
</evidence>
<dbReference type="Pfam" id="PF20934">
    <property type="entry name" value="phi29_gp9_C"/>
    <property type="match status" value="1"/>
</dbReference>
<protein>
    <submittedName>
        <fullName evidence="3">Major tail protein</fullName>
    </submittedName>
</protein>
<dbReference type="InterPro" id="IPR048710">
    <property type="entry name" value="Gp9_C"/>
</dbReference>
<dbReference type="InterPro" id="IPR031772">
    <property type="entry name" value="Gp9_N"/>
</dbReference>
<evidence type="ECO:0000259" key="1">
    <source>
        <dbReference type="Pfam" id="PF16838"/>
    </source>
</evidence>
<proteinExistence type="predicted"/>